<organism evidence="2 3">
    <name type="scientific">Phytophthora rubi</name>
    <dbReference type="NCBI Taxonomy" id="129364"/>
    <lineage>
        <taxon>Eukaryota</taxon>
        <taxon>Sar</taxon>
        <taxon>Stramenopiles</taxon>
        <taxon>Oomycota</taxon>
        <taxon>Peronosporomycetes</taxon>
        <taxon>Peronosporales</taxon>
        <taxon>Peronosporaceae</taxon>
        <taxon>Phytophthora</taxon>
    </lineage>
</organism>
<reference evidence="2 3" key="1">
    <citation type="submission" date="2018-09" db="EMBL/GenBank/DDBJ databases">
        <title>Genomic investigation of the strawberry pathogen Phytophthora fragariae indicates pathogenicity is determined by transcriptional variation in three key races.</title>
        <authorList>
            <person name="Adams T.M."/>
            <person name="Armitage A.D."/>
            <person name="Sobczyk M.K."/>
            <person name="Bates H.J."/>
            <person name="Dunwell J.M."/>
            <person name="Nellist C.F."/>
            <person name="Harrison R.J."/>
        </authorList>
    </citation>
    <scope>NUCLEOTIDE SEQUENCE [LARGE SCALE GENOMIC DNA]</scope>
    <source>
        <strain evidence="2 3">SCRP324</strain>
    </source>
</reference>
<evidence type="ECO:0000313" key="2">
    <source>
        <dbReference type="EMBL" id="KAE8963415.1"/>
    </source>
</evidence>
<gene>
    <name evidence="2" type="ORF">PR002_g29298</name>
</gene>
<dbReference type="AlphaFoldDB" id="A0A6A3H2V6"/>
<comment type="caution">
    <text evidence="2">The sequence shown here is derived from an EMBL/GenBank/DDBJ whole genome shotgun (WGS) entry which is preliminary data.</text>
</comment>
<evidence type="ECO:0008006" key="4">
    <source>
        <dbReference type="Google" id="ProtNLM"/>
    </source>
</evidence>
<feature type="region of interest" description="Disordered" evidence="1">
    <location>
        <begin position="537"/>
        <end position="557"/>
    </location>
</feature>
<dbReference type="Proteomes" id="UP000435112">
    <property type="component" value="Unassembled WGS sequence"/>
</dbReference>
<accession>A0A6A3H2V6</accession>
<dbReference type="EMBL" id="QXFU01005689">
    <property type="protein sequence ID" value="KAE8963415.1"/>
    <property type="molecule type" value="Genomic_DNA"/>
</dbReference>
<feature type="region of interest" description="Disordered" evidence="1">
    <location>
        <begin position="55"/>
        <end position="76"/>
    </location>
</feature>
<feature type="compositionally biased region" description="Basic and acidic residues" evidence="1">
    <location>
        <begin position="540"/>
        <end position="549"/>
    </location>
</feature>
<sequence length="606" mass="67058">MRRQMEEHRQHLEEQYRLLKAAEEAVGLQGKRLESLAEAVQPQLQARWGAFAQGAAPSADSRPAGEPPAVTAAAGTNLPVPPIYRGSSKKEKREFMDSYAIYTRRIQALNQGTQAKFFVMPLSACIEQGTMVRICGFEMFKDEQDVTKAGWRDYFLSARLPDNTAFKTLEIEVKSLCMDTNLQDAESRLSRLMADFYEVVDRLNMGDFVQEEPKKVVKYLVEALRPLAFKNAVKDQLERQAHKSTKSNIKIFLKWLREELEGFMRYEVHISVQQQSGHPSKGNYVHTSASQPKPAFGGQKKIARAAKEIPKPAKVMDTRNGSHVSTSRQGKQDKTCFKCGDQTHGVFQCPDIASPMEAKALYEKTTGRKVLKPVLAVSAESTTAAGVSSAIPCTVMGALETSITPESAAEVSLVTTKLLRMLSDKGAWLTHLDIPGHAAVTGIGDAPVPVESKVRLDLRFMTPGGPLILRNVICWVTEQSLPEGVGDLLLSRWIMQRLGYSPEKLLANAQQVSSEWDMGDVEDNPGSTAASVLAYATTREQPEPTSEERGLEEDEERACFPEFASDAASEFEQIKTILLEKVDEARRFGASSEFVTGLEKNTHAVD</sequence>
<feature type="region of interest" description="Disordered" evidence="1">
    <location>
        <begin position="277"/>
        <end position="298"/>
    </location>
</feature>
<evidence type="ECO:0000256" key="1">
    <source>
        <dbReference type="SAM" id="MobiDB-lite"/>
    </source>
</evidence>
<name>A0A6A3H2V6_9STRA</name>
<dbReference type="OrthoDB" id="123093at2759"/>
<proteinExistence type="predicted"/>
<protein>
    <recommendedName>
        <fullName evidence="4">CCHC-type domain-containing protein</fullName>
    </recommendedName>
</protein>
<evidence type="ECO:0000313" key="3">
    <source>
        <dbReference type="Proteomes" id="UP000435112"/>
    </source>
</evidence>